<accession>F0WBD2</accession>
<reference evidence="1" key="2">
    <citation type="submission" date="2011-02" db="EMBL/GenBank/DDBJ databases">
        <authorList>
            <person name="MacLean D."/>
        </authorList>
    </citation>
    <scope>NUCLEOTIDE SEQUENCE</scope>
</reference>
<dbReference type="AlphaFoldDB" id="F0WBD2"/>
<name>F0WBD2_9STRA</name>
<organism evidence="1">
    <name type="scientific">Albugo laibachii Nc14</name>
    <dbReference type="NCBI Taxonomy" id="890382"/>
    <lineage>
        <taxon>Eukaryota</taxon>
        <taxon>Sar</taxon>
        <taxon>Stramenopiles</taxon>
        <taxon>Oomycota</taxon>
        <taxon>Peronosporomycetes</taxon>
        <taxon>Albuginales</taxon>
        <taxon>Albuginaceae</taxon>
        <taxon>Albugo</taxon>
    </lineage>
</organism>
<dbReference type="HOGENOM" id="CLU_1689944_0_0_1"/>
<reference evidence="1" key="1">
    <citation type="journal article" date="2011" name="PLoS Biol.">
        <title>Gene gain and loss during evolution of obligate parasitism in the white rust pathogen of Arabidopsis thaliana.</title>
        <authorList>
            <person name="Kemen E."/>
            <person name="Gardiner A."/>
            <person name="Schultz-Larsen T."/>
            <person name="Kemen A.C."/>
            <person name="Balmuth A.L."/>
            <person name="Robert-Seilaniantz A."/>
            <person name="Bailey K."/>
            <person name="Holub E."/>
            <person name="Studholme D.J."/>
            <person name="Maclean D."/>
            <person name="Jones J.D."/>
        </authorList>
    </citation>
    <scope>NUCLEOTIDE SEQUENCE</scope>
</reference>
<protein>
    <submittedName>
        <fullName evidence="1">AlNc14C51G3979 protein</fullName>
    </submittedName>
</protein>
<sequence length="162" mass="18881">MEDKCEPLAFFMGGNVTVQYSNTQCAIAVKEIRYTESLSNMCQDKWQPFWSNDTTWSQSNQWVLTNSRQHARIIGNMFVWENPLCELYHSLLVSTLVANRERDKNVLEAKLSALSFDTLKCVLHSDNLRWESNSESDVSMRIVEFGRRFMAMNYLPLLQAIR</sequence>
<proteinExistence type="predicted"/>
<evidence type="ECO:0000313" key="1">
    <source>
        <dbReference type="EMBL" id="CCA18456.1"/>
    </source>
</evidence>
<gene>
    <name evidence="1" type="primary">AlNc14C51G3979</name>
    <name evidence="1" type="ORF">ALNC14_045990</name>
</gene>
<dbReference type="EMBL" id="FR824096">
    <property type="protein sequence ID" value="CCA18456.1"/>
    <property type="molecule type" value="Genomic_DNA"/>
</dbReference>